<accession>A0A4P9WLB7</accession>
<protein>
    <submittedName>
        <fullName evidence="1">Uncharacterized protein</fullName>
    </submittedName>
</protein>
<dbReference type="Proteomes" id="UP000269721">
    <property type="component" value="Unassembled WGS sequence"/>
</dbReference>
<evidence type="ECO:0000313" key="2">
    <source>
        <dbReference type="Proteomes" id="UP000269721"/>
    </source>
</evidence>
<gene>
    <name evidence="1" type="ORF">BDK51DRAFT_41088</name>
</gene>
<organism evidence="1 2">
    <name type="scientific">Blyttiomyces helicus</name>
    <dbReference type="NCBI Taxonomy" id="388810"/>
    <lineage>
        <taxon>Eukaryota</taxon>
        <taxon>Fungi</taxon>
        <taxon>Fungi incertae sedis</taxon>
        <taxon>Chytridiomycota</taxon>
        <taxon>Chytridiomycota incertae sedis</taxon>
        <taxon>Chytridiomycetes</taxon>
        <taxon>Chytridiomycetes incertae sedis</taxon>
        <taxon>Blyttiomyces</taxon>
    </lineage>
</organism>
<proteinExistence type="predicted"/>
<dbReference type="OrthoDB" id="68090at2759"/>
<evidence type="ECO:0000313" key="1">
    <source>
        <dbReference type="EMBL" id="RKO93839.1"/>
    </source>
</evidence>
<sequence length="116" mass="12612">MAALGNSEKEKQQAPWYVAFPASSVDSQSNIQVHHLYTHIQRDQHVYPENIWDTDLDLIANPGIGGDCMYVGPKHSIFGLPRFTPPLADTSGTDLPPCGVPLGARFDPNISGGEKP</sequence>
<dbReference type="EMBL" id="KZ994099">
    <property type="protein sequence ID" value="RKO93839.1"/>
    <property type="molecule type" value="Genomic_DNA"/>
</dbReference>
<keyword evidence="2" id="KW-1185">Reference proteome</keyword>
<dbReference type="AlphaFoldDB" id="A0A4P9WLB7"/>
<reference evidence="2" key="1">
    <citation type="journal article" date="2018" name="Nat. Microbiol.">
        <title>Leveraging single-cell genomics to expand the fungal tree of life.</title>
        <authorList>
            <person name="Ahrendt S.R."/>
            <person name="Quandt C.A."/>
            <person name="Ciobanu D."/>
            <person name="Clum A."/>
            <person name="Salamov A."/>
            <person name="Andreopoulos B."/>
            <person name="Cheng J.F."/>
            <person name="Woyke T."/>
            <person name="Pelin A."/>
            <person name="Henrissat B."/>
            <person name="Reynolds N.K."/>
            <person name="Benny G.L."/>
            <person name="Smith M.E."/>
            <person name="James T.Y."/>
            <person name="Grigoriev I.V."/>
        </authorList>
    </citation>
    <scope>NUCLEOTIDE SEQUENCE [LARGE SCALE GENOMIC DNA]</scope>
</reference>
<name>A0A4P9WLB7_9FUNG</name>